<feature type="region of interest" description="Disordered" evidence="1">
    <location>
        <begin position="113"/>
        <end position="144"/>
    </location>
</feature>
<dbReference type="AlphaFoldDB" id="N2B8H6"/>
<sequence>MRGNKRLVQGIAVAGATGVLVCSVTFSQPQIMQTEETIHITQNKTAGIIATVNSQEESGDDFEQQLSVAKLDVDRVSSVLPVSELNINSWTEDAVMPENKSITVPLKESTSAAKTIEKKETKKINGKKTNSKQSKQSKEESAKKWKNKLMAKVDDCLNIREASSEDSTVVGKLRKGDAAKVLKKGKNWTKIKSGSVTGYVKNEYCIYGAKAYKYANKICKTYATVQADGLRIRQKANENAIALEAAFKGDKLLVNEKAKQKDGWVVVKLNDLKGYVSEDYVKVGLGVGEAISVEEEQAMLAAQRKAEQASLRSVSASGSTAVSGSSAVSSNDLTLLSAIIFCEAGGESYAGQVAVGAVVLNRVKSSSFPNSISGVVYQSGQFSPVANGALSRTLSNGNYRHCTSAAQAALAGSDNTGGAKFFHRVNGAAGLVIGNHVFY</sequence>
<reference evidence="3 4" key="1">
    <citation type="journal article" date="2014" name="Genome Announc.">
        <title>Draft genome sequences of the altered schaedler flora, a defined bacterial community from gnotobiotic mice.</title>
        <authorList>
            <person name="Wannemuehler M.J."/>
            <person name="Overstreet A.M."/>
            <person name="Ward D.V."/>
            <person name="Phillips G.J."/>
        </authorList>
    </citation>
    <scope>NUCLEOTIDE SEQUENCE [LARGE SCALE GENOMIC DNA]</scope>
    <source>
        <strain evidence="3 4">ASF492</strain>
    </source>
</reference>
<proteinExistence type="predicted"/>
<dbReference type="PANTHER" id="PTHR34408:SF1">
    <property type="entry name" value="GLYCOSYL HYDROLASE FAMILY 19 DOMAIN-CONTAINING PROTEIN HI_1415"/>
    <property type="match status" value="1"/>
</dbReference>
<dbReference type="Gene3D" id="1.10.10.2520">
    <property type="entry name" value="Cell wall hydrolase SleB, domain 1"/>
    <property type="match status" value="1"/>
</dbReference>
<evidence type="ECO:0000313" key="3">
    <source>
        <dbReference type="EMBL" id="EMZ33059.1"/>
    </source>
</evidence>
<evidence type="ECO:0000313" key="4">
    <source>
        <dbReference type="Proteomes" id="UP000012589"/>
    </source>
</evidence>
<protein>
    <recommendedName>
        <fullName evidence="2">SH3b domain-containing protein</fullName>
    </recommendedName>
</protein>
<dbReference type="PROSITE" id="PS51781">
    <property type="entry name" value="SH3B"/>
    <property type="match status" value="1"/>
</dbReference>
<dbReference type="OrthoDB" id="9785345at2"/>
<dbReference type="PANTHER" id="PTHR34408">
    <property type="entry name" value="FAMILY PROTEIN, PUTATIVE-RELATED"/>
    <property type="match status" value="1"/>
</dbReference>
<dbReference type="PATRIC" id="fig|1235802.3.peg.1573"/>
<evidence type="ECO:0000259" key="2">
    <source>
        <dbReference type="PROSITE" id="PS51781"/>
    </source>
</evidence>
<dbReference type="InterPro" id="IPR052354">
    <property type="entry name" value="Cell_Wall_Dynamics_Protein"/>
</dbReference>
<dbReference type="InterPro" id="IPR042047">
    <property type="entry name" value="SleB_dom1"/>
</dbReference>
<dbReference type="Gene3D" id="2.30.30.40">
    <property type="entry name" value="SH3 Domains"/>
    <property type="match status" value="2"/>
</dbReference>
<dbReference type="InterPro" id="IPR003646">
    <property type="entry name" value="SH3-like_bac-type"/>
</dbReference>
<gene>
    <name evidence="3" type="ORF">C823_01477</name>
</gene>
<feature type="domain" description="SH3b" evidence="2">
    <location>
        <begin position="146"/>
        <end position="209"/>
    </location>
</feature>
<dbReference type="HOGENOM" id="CLU_033896_3_0_9"/>
<evidence type="ECO:0000256" key="1">
    <source>
        <dbReference type="SAM" id="MobiDB-lite"/>
    </source>
</evidence>
<dbReference type="STRING" id="1235802.C823_01477"/>
<dbReference type="InterPro" id="IPR011105">
    <property type="entry name" value="Cell_wall_hydrolase_SleB"/>
</dbReference>
<dbReference type="EMBL" id="AQFT01000041">
    <property type="protein sequence ID" value="EMZ33059.1"/>
    <property type="molecule type" value="Genomic_DNA"/>
</dbReference>
<name>N2B8H6_9FIRM</name>
<comment type="caution">
    <text evidence="3">The sequence shown here is derived from an EMBL/GenBank/DDBJ whole genome shotgun (WGS) entry which is preliminary data.</text>
</comment>
<accession>N2B8H6</accession>
<dbReference type="Pfam" id="PF07486">
    <property type="entry name" value="Hydrolase_2"/>
    <property type="match status" value="1"/>
</dbReference>
<dbReference type="Pfam" id="PF08239">
    <property type="entry name" value="SH3_3"/>
    <property type="match status" value="1"/>
</dbReference>
<dbReference type="Proteomes" id="UP000012589">
    <property type="component" value="Unassembled WGS sequence"/>
</dbReference>
<dbReference type="eggNOG" id="COG3103">
    <property type="taxonomic scope" value="Bacteria"/>
</dbReference>
<dbReference type="SMART" id="SM00287">
    <property type="entry name" value="SH3b"/>
    <property type="match status" value="2"/>
</dbReference>
<dbReference type="eggNOG" id="COG3773">
    <property type="taxonomic scope" value="Bacteria"/>
</dbReference>
<dbReference type="GO" id="GO:0016787">
    <property type="term" value="F:hydrolase activity"/>
    <property type="evidence" value="ECO:0007669"/>
    <property type="project" value="InterPro"/>
</dbReference>
<keyword evidence="4" id="KW-1185">Reference proteome</keyword>
<organism evidence="3 4">
    <name type="scientific">Eubacterium plexicaudatum ASF492</name>
    <dbReference type="NCBI Taxonomy" id="1235802"/>
    <lineage>
        <taxon>Bacteria</taxon>
        <taxon>Bacillati</taxon>
        <taxon>Bacillota</taxon>
        <taxon>Clostridia</taxon>
        <taxon>Eubacteriales</taxon>
        <taxon>Eubacteriaceae</taxon>
        <taxon>Eubacterium</taxon>
    </lineage>
</organism>